<keyword evidence="7" id="KW-0282">Flagellum</keyword>
<comment type="similarity">
    <text evidence="2 4">Belongs to the FliE family.</text>
</comment>
<comment type="caution">
    <text evidence="7">The sequence shown here is derived from an EMBL/GenBank/DDBJ whole genome shotgun (WGS) entry which is preliminary data.</text>
</comment>
<feature type="compositionally biased region" description="Low complexity" evidence="6">
    <location>
        <begin position="19"/>
        <end position="37"/>
    </location>
</feature>
<sequence length="109" mass="11514">MRQVDGPPGLPPLTGPGVGAPAGLPGTAPTGPSAPAGDPFGQLLRQFVAEVNHQQQVASQTVQALQQGQPVPLHQAIIAMEEASVSFQLMVEVRNKLLEAYQELMRLQI</sequence>
<protein>
    <recommendedName>
        <fullName evidence="4 5">Flagellar hook-basal body complex protein FliE</fullName>
    </recommendedName>
</protein>
<dbReference type="EMBL" id="JAAKYA010000004">
    <property type="protein sequence ID" value="NGO37887.1"/>
    <property type="molecule type" value="Genomic_DNA"/>
</dbReference>
<organism evidence="7 8">
    <name type="scientific">Limisphaera ngatamarikiensis</name>
    <dbReference type="NCBI Taxonomy" id="1324935"/>
    <lineage>
        <taxon>Bacteria</taxon>
        <taxon>Pseudomonadati</taxon>
        <taxon>Verrucomicrobiota</taxon>
        <taxon>Verrucomicrobiia</taxon>
        <taxon>Limisphaerales</taxon>
        <taxon>Limisphaeraceae</taxon>
        <taxon>Limisphaera</taxon>
    </lineage>
</organism>
<dbReference type="PRINTS" id="PR01006">
    <property type="entry name" value="FLGHOOKFLIE"/>
</dbReference>
<dbReference type="AlphaFoldDB" id="A0A6M1RK86"/>
<dbReference type="Proteomes" id="UP000477311">
    <property type="component" value="Unassembled WGS sequence"/>
</dbReference>
<dbReference type="PANTHER" id="PTHR34653">
    <property type="match status" value="1"/>
</dbReference>
<evidence type="ECO:0000256" key="6">
    <source>
        <dbReference type="SAM" id="MobiDB-lite"/>
    </source>
</evidence>
<reference evidence="7 8" key="1">
    <citation type="submission" date="2020-02" db="EMBL/GenBank/DDBJ databases">
        <title>Draft genome sequence of Limisphaera ngatamarikiensis NGM72.4T, a thermophilic Verrucomicrobia grouped in subdivision 3.</title>
        <authorList>
            <person name="Carere C.R."/>
            <person name="Steen J."/>
            <person name="Hugenholtz P."/>
            <person name="Stott M.B."/>
        </authorList>
    </citation>
    <scope>NUCLEOTIDE SEQUENCE [LARGE SCALE GENOMIC DNA]</scope>
    <source>
        <strain evidence="7 8">NGM72.4</strain>
    </source>
</reference>
<evidence type="ECO:0000256" key="2">
    <source>
        <dbReference type="ARBA" id="ARBA00009272"/>
    </source>
</evidence>
<proteinExistence type="inferred from homology"/>
<dbReference type="PANTHER" id="PTHR34653:SF1">
    <property type="entry name" value="FLAGELLAR HOOK-BASAL BODY COMPLEX PROTEIN FLIE"/>
    <property type="match status" value="1"/>
</dbReference>
<evidence type="ECO:0000313" key="7">
    <source>
        <dbReference type="EMBL" id="NGO37887.1"/>
    </source>
</evidence>
<keyword evidence="7" id="KW-0969">Cilium</keyword>
<keyword evidence="7" id="KW-0966">Cell projection</keyword>
<dbReference type="Pfam" id="PF02049">
    <property type="entry name" value="FliE"/>
    <property type="match status" value="1"/>
</dbReference>
<dbReference type="GO" id="GO:0005198">
    <property type="term" value="F:structural molecule activity"/>
    <property type="evidence" value="ECO:0007669"/>
    <property type="project" value="UniProtKB-UniRule"/>
</dbReference>
<evidence type="ECO:0000256" key="1">
    <source>
        <dbReference type="ARBA" id="ARBA00004117"/>
    </source>
</evidence>
<name>A0A6M1RK86_9BACT</name>
<dbReference type="GO" id="GO:0071973">
    <property type="term" value="P:bacterial-type flagellum-dependent cell motility"/>
    <property type="evidence" value="ECO:0007669"/>
    <property type="project" value="InterPro"/>
</dbReference>
<comment type="subcellular location">
    <subcellularLocation>
        <location evidence="1 4">Bacterial flagellum basal body</location>
    </subcellularLocation>
</comment>
<evidence type="ECO:0000256" key="4">
    <source>
        <dbReference type="HAMAP-Rule" id="MF_00724"/>
    </source>
</evidence>
<evidence type="ECO:0000256" key="3">
    <source>
        <dbReference type="ARBA" id="ARBA00023143"/>
    </source>
</evidence>
<dbReference type="NCBIfam" id="TIGR00205">
    <property type="entry name" value="fliE"/>
    <property type="match status" value="1"/>
</dbReference>
<keyword evidence="3 4" id="KW-0975">Bacterial flagellum</keyword>
<dbReference type="HAMAP" id="MF_00724">
    <property type="entry name" value="FliE"/>
    <property type="match status" value="1"/>
</dbReference>
<feature type="region of interest" description="Disordered" evidence="6">
    <location>
        <begin position="1"/>
        <end position="40"/>
    </location>
</feature>
<accession>A0A6M1RK86</accession>
<dbReference type="InterPro" id="IPR001624">
    <property type="entry name" value="FliE"/>
</dbReference>
<evidence type="ECO:0000313" key="8">
    <source>
        <dbReference type="Proteomes" id="UP000477311"/>
    </source>
</evidence>
<gene>
    <name evidence="4 7" type="primary">fliE</name>
    <name evidence="7" type="ORF">G4L39_00510</name>
</gene>
<dbReference type="GO" id="GO:0003774">
    <property type="term" value="F:cytoskeletal motor activity"/>
    <property type="evidence" value="ECO:0007669"/>
    <property type="project" value="InterPro"/>
</dbReference>
<dbReference type="GO" id="GO:0009425">
    <property type="term" value="C:bacterial-type flagellum basal body"/>
    <property type="evidence" value="ECO:0007669"/>
    <property type="project" value="UniProtKB-SubCell"/>
</dbReference>
<keyword evidence="8" id="KW-1185">Reference proteome</keyword>
<evidence type="ECO:0000256" key="5">
    <source>
        <dbReference type="NCBIfam" id="TIGR00205"/>
    </source>
</evidence>